<dbReference type="Proteomes" id="UP001590951">
    <property type="component" value="Unassembled WGS sequence"/>
</dbReference>
<accession>A0ABR4BIC4</accession>
<evidence type="ECO:0000313" key="3">
    <source>
        <dbReference type="Proteomes" id="UP001590951"/>
    </source>
</evidence>
<comment type="caution">
    <text evidence="2">The sequence shown here is derived from an EMBL/GenBank/DDBJ whole genome shotgun (WGS) entry which is preliminary data.</text>
</comment>
<evidence type="ECO:0000313" key="2">
    <source>
        <dbReference type="EMBL" id="KAL2057137.1"/>
    </source>
</evidence>
<dbReference type="EMBL" id="JBHFEH010000006">
    <property type="protein sequence ID" value="KAL2057137.1"/>
    <property type="molecule type" value="Genomic_DNA"/>
</dbReference>
<protein>
    <submittedName>
        <fullName evidence="2">Uncharacterized protein</fullName>
    </submittedName>
</protein>
<sequence>MAKYAEQQVGRYPMKPVVPSTKKPTSVPRNGDGKKFAFNSLPFDIGDTDDAGDPATNYTTDDNLIYIPGCADHPVQYSPTFGGSTVDGATTECPNTNALSGVIVNVFDGQGTNPNIYDKFCENTDGTVNSRWFIDAYGNQRDPVPSSGGKALVSCP</sequence>
<keyword evidence="3" id="KW-1185">Reference proteome</keyword>
<proteinExistence type="predicted"/>
<reference evidence="2 3" key="1">
    <citation type="submission" date="2024-09" db="EMBL/GenBank/DDBJ databases">
        <title>Rethinking Asexuality: The Enigmatic Case of Functional Sexual Genes in Lepraria (Stereocaulaceae).</title>
        <authorList>
            <person name="Doellman M."/>
            <person name="Sun Y."/>
            <person name="Barcenas-Pena A."/>
            <person name="Lumbsch H.T."/>
            <person name="Grewe F."/>
        </authorList>
    </citation>
    <scope>NUCLEOTIDE SEQUENCE [LARGE SCALE GENOMIC DNA]</scope>
    <source>
        <strain evidence="2 3">Grewe 0041</strain>
    </source>
</reference>
<organism evidence="2 3">
    <name type="scientific">Lepraria finkii</name>
    <dbReference type="NCBI Taxonomy" id="1340010"/>
    <lineage>
        <taxon>Eukaryota</taxon>
        <taxon>Fungi</taxon>
        <taxon>Dikarya</taxon>
        <taxon>Ascomycota</taxon>
        <taxon>Pezizomycotina</taxon>
        <taxon>Lecanoromycetes</taxon>
        <taxon>OSLEUM clade</taxon>
        <taxon>Lecanoromycetidae</taxon>
        <taxon>Lecanorales</taxon>
        <taxon>Lecanorineae</taxon>
        <taxon>Stereocaulaceae</taxon>
        <taxon>Lepraria</taxon>
    </lineage>
</organism>
<gene>
    <name evidence="2" type="ORF">ABVK25_002876</name>
</gene>
<evidence type="ECO:0000256" key="1">
    <source>
        <dbReference type="SAM" id="MobiDB-lite"/>
    </source>
</evidence>
<feature type="region of interest" description="Disordered" evidence="1">
    <location>
        <begin position="1"/>
        <end position="33"/>
    </location>
</feature>
<name>A0ABR4BIC4_9LECA</name>